<dbReference type="InterPro" id="IPR027273">
    <property type="entry name" value="Neocarzinostatin-like"/>
</dbReference>
<gene>
    <name evidence="2" type="ORF">Sxan_06810</name>
</gene>
<name>A0A919GUL3_9ACTN</name>
<keyword evidence="1" id="KW-0732">Signal</keyword>
<sequence length="187" mass="18471">MRAALLPRKTVRLAARAAFAATAAVALALGMAGSASAATSTSTSTRTVTDGGTTYQLSLTAPGTASAAGQNVTVTGSGFNSAKGIYVSLCAVSGAPGANKPTPCLGGSDQAGTTGASHWVSNTFGGTLPNTSAFGPGGSFSVTIHVKADLGNGQVCGDTVECAVVTRADHFNSADRKYDVHVPVSFN</sequence>
<dbReference type="EMBL" id="BNEE01000004">
    <property type="protein sequence ID" value="GHI83317.1"/>
    <property type="molecule type" value="Genomic_DNA"/>
</dbReference>
<dbReference type="Proteomes" id="UP000600026">
    <property type="component" value="Unassembled WGS sequence"/>
</dbReference>
<dbReference type="SUPFAM" id="SSF49319">
    <property type="entry name" value="Actinoxanthin-like"/>
    <property type="match status" value="1"/>
</dbReference>
<accession>A0A919GUL3</accession>
<evidence type="ECO:0000313" key="3">
    <source>
        <dbReference type="Proteomes" id="UP000600026"/>
    </source>
</evidence>
<feature type="signal peptide" evidence="1">
    <location>
        <begin position="1"/>
        <end position="37"/>
    </location>
</feature>
<dbReference type="OrthoDB" id="4175021at2"/>
<proteinExistence type="predicted"/>
<dbReference type="Gene3D" id="2.60.40.230">
    <property type="entry name" value="Neocarzinostatin-like"/>
    <property type="match status" value="1"/>
</dbReference>
<evidence type="ECO:0000313" key="2">
    <source>
        <dbReference type="EMBL" id="GHI83317.1"/>
    </source>
</evidence>
<feature type="chain" id="PRO_5037977568" description="LPXTG-motif cell wall anchor domain protein" evidence="1">
    <location>
        <begin position="38"/>
        <end position="187"/>
    </location>
</feature>
<evidence type="ECO:0000256" key="1">
    <source>
        <dbReference type="SAM" id="SignalP"/>
    </source>
</evidence>
<dbReference type="AlphaFoldDB" id="A0A919GUL3"/>
<organism evidence="2 3">
    <name type="scientific">Streptomyces xanthophaeus</name>
    <dbReference type="NCBI Taxonomy" id="67385"/>
    <lineage>
        <taxon>Bacteria</taxon>
        <taxon>Bacillati</taxon>
        <taxon>Actinomycetota</taxon>
        <taxon>Actinomycetes</taxon>
        <taxon>Kitasatosporales</taxon>
        <taxon>Streptomycetaceae</taxon>
        <taxon>Streptomyces</taxon>
    </lineage>
</organism>
<protein>
    <recommendedName>
        <fullName evidence="4">LPXTG-motif cell wall anchor domain protein</fullName>
    </recommendedName>
</protein>
<dbReference type="RefSeq" id="WP_031137998.1">
    <property type="nucleotide sequence ID" value="NZ_BNEE01000004.1"/>
</dbReference>
<comment type="caution">
    <text evidence="2">The sequence shown here is derived from an EMBL/GenBank/DDBJ whole genome shotgun (WGS) entry which is preliminary data.</text>
</comment>
<keyword evidence="3" id="KW-1185">Reference proteome</keyword>
<evidence type="ECO:0008006" key="4">
    <source>
        <dbReference type="Google" id="ProtNLM"/>
    </source>
</evidence>
<reference evidence="2" key="1">
    <citation type="submission" date="2020-09" db="EMBL/GenBank/DDBJ databases">
        <title>Whole genome shotgun sequence of Streptomyces xanthophaeus NBRC 12829.</title>
        <authorList>
            <person name="Komaki H."/>
            <person name="Tamura T."/>
        </authorList>
    </citation>
    <scope>NUCLEOTIDE SEQUENCE</scope>
    <source>
        <strain evidence="2">NBRC 12829</strain>
    </source>
</reference>